<dbReference type="STRING" id="157910.SAMN05445850_7004"/>
<gene>
    <name evidence="1" type="ORF">SAMN05445850_7004</name>
</gene>
<dbReference type="Proteomes" id="UP000199365">
    <property type="component" value="Unassembled WGS sequence"/>
</dbReference>
<evidence type="ECO:0008006" key="3">
    <source>
        <dbReference type="Google" id="ProtNLM"/>
    </source>
</evidence>
<proteinExistence type="predicted"/>
<evidence type="ECO:0000313" key="2">
    <source>
        <dbReference type="Proteomes" id="UP000199365"/>
    </source>
</evidence>
<sequence>MRPMPPAVAVTVRSEAQPVMNQNRGTCLPDSSASLSLERARAHVASLQHELFAVEQALLDERALTRALSGRRWVYVGGRPSINAVLRALVEAAGGEFVHHTGTIDDDSRAEGFEALLSGAYRVLCPLDLIDPDSLVALRRLCARHRAPWSALRSSSVTSFIAGVLRARPAQPRGAVAASRFCLRHG</sequence>
<organism evidence="1 2">
    <name type="scientific">Paraburkholderia tuberum</name>
    <dbReference type="NCBI Taxonomy" id="157910"/>
    <lineage>
        <taxon>Bacteria</taxon>
        <taxon>Pseudomonadati</taxon>
        <taxon>Pseudomonadota</taxon>
        <taxon>Betaproteobacteria</taxon>
        <taxon>Burkholderiales</taxon>
        <taxon>Burkholderiaceae</taxon>
        <taxon>Paraburkholderia</taxon>
    </lineage>
</organism>
<dbReference type="AlphaFoldDB" id="A0A1H1KC38"/>
<keyword evidence="2" id="KW-1185">Reference proteome</keyword>
<evidence type="ECO:0000313" key="1">
    <source>
        <dbReference type="EMBL" id="SDR59888.1"/>
    </source>
</evidence>
<dbReference type="EMBL" id="FNKX01000003">
    <property type="protein sequence ID" value="SDR59888.1"/>
    <property type="molecule type" value="Genomic_DNA"/>
</dbReference>
<protein>
    <recommendedName>
        <fullName evidence="3">DUF2325 domain-containing protein</fullName>
    </recommendedName>
</protein>
<accession>A0A1H1KC38</accession>
<reference evidence="2" key="1">
    <citation type="submission" date="2016-10" db="EMBL/GenBank/DDBJ databases">
        <authorList>
            <person name="Varghese N."/>
            <person name="Submissions S."/>
        </authorList>
    </citation>
    <scope>NUCLEOTIDE SEQUENCE [LARGE SCALE GENOMIC DNA]</scope>
    <source>
        <strain evidence="2">DUS833</strain>
    </source>
</reference>
<name>A0A1H1KC38_9BURK</name>